<feature type="transmembrane region" description="Helical" evidence="6">
    <location>
        <begin position="125"/>
        <end position="145"/>
    </location>
</feature>
<keyword evidence="8" id="KW-1185">Reference proteome</keyword>
<reference evidence="7 8" key="1">
    <citation type="journal article" date="2022" name="Int. J. Syst. Evol. Microbiol.">
        <title>Apilactobacillus apisilvae sp. nov., Nicolia spurrieriana gen. nov. sp. nov., Bombilactobacillus folatiphilus sp. nov. and Bombilactobacillus thymidiniphilus sp. nov., four new lactic acid bacterial isolates from stingless bees Tetragonula carbonaria and Austroplebeia australis.</title>
        <authorList>
            <person name="Oliphant S.A."/>
            <person name="Watson-Haigh N.S."/>
            <person name="Sumby K.M."/>
            <person name="Gardner J."/>
            <person name="Groom S."/>
            <person name="Jiranek V."/>
        </authorList>
    </citation>
    <scope>NUCLEOTIDE SEQUENCE [LARGE SCALE GENOMIC DNA]</scope>
    <source>
        <strain evidence="7 8">SG4_A1</strain>
    </source>
</reference>
<evidence type="ECO:0000256" key="4">
    <source>
        <dbReference type="ARBA" id="ARBA00022989"/>
    </source>
</evidence>
<keyword evidence="5 6" id="KW-0472">Membrane</keyword>
<protein>
    <recommendedName>
        <fullName evidence="6">Phosphatidylglycerol lysyltransferase</fullName>
        <ecNumber evidence="6">2.3.2.3</ecNumber>
    </recommendedName>
    <alternativeName>
        <fullName evidence="6">Lysylphosphatidylglycerol synthase</fullName>
    </alternativeName>
</protein>
<comment type="similarity">
    <text evidence="6">Belongs to the LPG synthase family.</text>
</comment>
<evidence type="ECO:0000256" key="6">
    <source>
        <dbReference type="RuleBase" id="RU363042"/>
    </source>
</evidence>
<comment type="subcellular location">
    <subcellularLocation>
        <location evidence="1 6">Cell membrane</location>
        <topology evidence="1 6">Multi-pass membrane protein</topology>
    </subcellularLocation>
</comment>
<feature type="transmembrane region" description="Helical" evidence="6">
    <location>
        <begin position="306"/>
        <end position="331"/>
    </location>
</feature>
<dbReference type="NCBIfam" id="TIGR00374">
    <property type="entry name" value="flippase-like domain"/>
    <property type="match status" value="1"/>
</dbReference>
<dbReference type="EC" id="2.3.2.3" evidence="6"/>
<evidence type="ECO:0000256" key="2">
    <source>
        <dbReference type="ARBA" id="ARBA00022475"/>
    </source>
</evidence>
<organism evidence="7 8">
    <name type="scientific">Bombilactobacillus thymidiniphilus</name>
    <dbReference type="NCBI Taxonomy" id="2923363"/>
    <lineage>
        <taxon>Bacteria</taxon>
        <taxon>Bacillati</taxon>
        <taxon>Bacillota</taxon>
        <taxon>Bacilli</taxon>
        <taxon>Lactobacillales</taxon>
        <taxon>Lactobacillaceae</taxon>
        <taxon>Bombilactobacillus</taxon>
    </lineage>
</organism>
<feature type="transmembrane region" description="Helical" evidence="6">
    <location>
        <begin position="230"/>
        <end position="254"/>
    </location>
</feature>
<keyword evidence="6" id="KW-0443">Lipid metabolism</keyword>
<dbReference type="InterPro" id="IPR022791">
    <property type="entry name" value="L-PG_synthase/AglD"/>
</dbReference>
<comment type="catalytic activity">
    <reaction evidence="6">
        <text>L-lysyl-tRNA(Lys) + a 1,2-diacyl-sn-glycero-3-phospho-(1'-sn-glycerol) = a 1,2-diacyl-sn-glycero-3-phospho-1'-(3'-O-L-lysyl)-sn-glycerol + tRNA(Lys)</text>
        <dbReference type="Rhea" id="RHEA:10668"/>
        <dbReference type="Rhea" id="RHEA-COMP:9696"/>
        <dbReference type="Rhea" id="RHEA-COMP:9697"/>
        <dbReference type="ChEBI" id="CHEBI:64716"/>
        <dbReference type="ChEBI" id="CHEBI:75792"/>
        <dbReference type="ChEBI" id="CHEBI:78442"/>
        <dbReference type="ChEBI" id="CHEBI:78529"/>
        <dbReference type="EC" id="2.3.2.3"/>
    </reaction>
</comment>
<evidence type="ECO:0000313" key="7">
    <source>
        <dbReference type="EMBL" id="UQS84064.1"/>
    </source>
</evidence>
<comment type="function">
    <text evidence="6">Catalyzes the transfer of a lysyl group from L-lysyl-tRNA(Lys) to membrane-bound phosphatidylglycerol (PG), which produces lysylphosphatidylglycerol (LPG), a major component of the bacterial membrane with a positive net charge. LPG synthesis contributes to bacterial virulence as it is involved in the resistance mechanism against cationic antimicrobial peptides (CAMP) produces by the host's immune system (defensins, cathelicidins) and by the competing microorganisms.</text>
</comment>
<keyword evidence="6" id="KW-0046">Antibiotic resistance</keyword>
<name>A0ABY4PE53_9LACO</name>
<dbReference type="PANTHER" id="PTHR37693">
    <property type="entry name" value="PHOSPHATIDYLGLYCEROL LYSYLTRANSFERASE"/>
    <property type="match status" value="1"/>
</dbReference>
<dbReference type="Pfam" id="PF03706">
    <property type="entry name" value="LPG_synthase_TM"/>
    <property type="match status" value="1"/>
</dbReference>
<keyword evidence="3 6" id="KW-0812">Transmembrane</keyword>
<dbReference type="PANTHER" id="PTHR37693:SF1">
    <property type="entry name" value="INTEGRAL MEMBRANE PROTEIN"/>
    <property type="match status" value="1"/>
</dbReference>
<proteinExistence type="inferred from homology"/>
<evidence type="ECO:0000256" key="1">
    <source>
        <dbReference type="ARBA" id="ARBA00004651"/>
    </source>
</evidence>
<evidence type="ECO:0000256" key="5">
    <source>
        <dbReference type="ARBA" id="ARBA00023136"/>
    </source>
</evidence>
<keyword evidence="2" id="KW-1003">Cell membrane</keyword>
<sequence length="350" mass="40397">MSRKSIWSTLVMLIIGVSVFAFEMRNTNMHTLWQQALKIDVFWLIIAFLTMLLSFFCEALVLKVLLQGRKDEMKHWWNILRIPWIQALFNAITPFSSGGQPAQLVALTQSGVEIGRGSSVLLLKFIIYQTIVLVNFIVAMIFQFSNVMQHFAGLAVLIVGGFIIHVFTIGLLLMIMFYYRFTRGLVLGFMRCLTFFIRTPKAQTWIDRVANKIDSFYRESLVLKQEKRKVIIASMLTFMQLLFYYLVVYFTLLALHVNHVNMIDVLIMQIMIVMITSIFPVPGGTGGAEYSFKALFSQYISSSSKLVLGMFIWRFITYYLGMLLGIVAIAFKPINERTRRLTSARRKNYK</sequence>
<feature type="transmembrane region" description="Helical" evidence="6">
    <location>
        <begin position="151"/>
        <end position="181"/>
    </location>
</feature>
<evidence type="ECO:0000256" key="3">
    <source>
        <dbReference type="ARBA" id="ARBA00022692"/>
    </source>
</evidence>
<keyword evidence="6" id="KW-0808">Transferase</keyword>
<dbReference type="Proteomes" id="UP000831947">
    <property type="component" value="Chromosome"/>
</dbReference>
<keyword evidence="4 6" id="KW-1133">Transmembrane helix</keyword>
<accession>A0ABY4PE53</accession>
<feature type="transmembrane region" description="Helical" evidence="6">
    <location>
        <begin position="266"/>
        <end position="285"/>
    </location>
</feature>
<dbReference type="EMBL" id="CP093365">
    <property type="protein sequence ID" value="UQS84064.1"/>
    <property type="molecule type" value="Genomic_DNA"/>
</dbReference>
<dbReference type="RefSeq" id="WP_249513248.1">
    <property type="nucleotide sequence ID" value="NZ_CP093365.1"/>
</dbReference>
<gene>
    <name evidence="6" type="primary">mprF</name>
    <name evidence="7" type="ORF">MOO47_02610</name>
</gene>
<feature type="transmembrane region" description="Helical" evidence="6">
    <location>
        <begin position="41"/>
        <end position="66"/>
    </location>
</feature>
<evidence type="ECO:0000313" key="8">
    <source>
        <dbReference type="Proteomes" id="UP000831947"/>
    </source>
</evidence>